<protein>
    <submittedName>
        <fullName evidence="1">Uncharacterized protein</fullName>
    </submittedName>
</protein>
<reference evidence="1" key="2">
    <citation type="submission" date="2021-08" db="EMBL/GenBank/DDBJ databases">
        <authorList>
            <person name="Tani A."/>
            <person name="Ola A."/>
            <person name="Ogura Y."/>
            <person name="Katsura K."/>
            <person name="Hayashi T."/>
        </authorList>
    </citation>
    <scope>NUCLEOTIDE SEQUENCE</scope>
    <source>
        <strain evidence="1">DSM 19015</strain>
    </source>
</reference>
<keyword evidence="2" id="KW-1185">Reference proteome</keyword>
<name>A0ABQ4RXU6_9HYPH</name>
<proteinExistence type="predicted"/>
<evidence type="ECO:0000313" key="2">
    <source>
        <dbReference type="Proteomes" id="UP001055125"/>
    </source>
</evidence>
<reference evidence="1" key="1">
    <citation type="journal article" date="2021" name="Front. Microbiol.">
        <title>Comprehensive Comparative Genomics and Phenotyping of Methylobacterium Species.</title>
        <authorList>
            <person name="Alessa O."/>
            <person name="Ogura Y."/>
            <person name="Fujitani Y."/>
            <person name="Takami H."/>
            <person name="Hayashi T."/>
            <person name="Sahin N."/>
            <person name="Tani A."/>
        </authorList>
    </citation>
    <scope>NUCLEOTIDE SEQUENCE</scope>
    <source>
        <strain evidence="1">DSM 19015</strain>
    </source>
</reference>
<sequence>MPLCDGGAAAAETIQITSVTNLDLLTGGTHNDILFV</sequence>
<comment type="caution">
    <text evidence="1">The sequence shown here is derived from an EMBL/GenBank/DDBJ whole genome shotgun (WGS) entry which is preliminary data.</text>
</comment>
<organism evidence="1 2">
    <name type="scientific">Methylobacterium iners</name>
    <dbReference type="NCBI Taxonomy" id="418707"/>
    <lineage>
        <taxon>Bacteria</taxon>
        <taxon>Pseudomonadati</taxon>
        <taxon>Pseudomonadota</taxon>
        <taxon>Alphaproteobacteria</taxon>
        <taxon>Hyphomicrobiales</taxon>
        <taxon>Methylobacteriaceae</taxon>
        <taxon>Methylobacterium</taxon>
    </lineage>
</organism>
<accession>A0ABQ4RXU6</accession>
<evidence type="ECO:0000313" key="1">
    <source>
        <dbReference type="EMBL" id="GJD95017.1"/>
    </source>
</evidence>
<gene>
    <name evidence="1" type="ORF">OCOJLMKI_2226</name>
</gene>
<dbReference type="EMBL" id="BPQP01000032">
    <property type="protein sequence ID" value="GJD95017.1"/>
    <property type="molecule type" value="Genomic_DNA"/>
</dbReference>
<dbReference type="Proteomes" id="UP001055125">
    <property type="component" value="Unassembled WGS sequence"/>
</dbReference>